<accession>A0ACD3A6A3</accession>
<sequence>MSPDSMGNTLPPGASTPSRKDRTTAGPICSDTPLKHNTHTVEAGHDDVDGLRAFLAQELDSMPWHSGGRKFLDYTFQNVATTETIEEFLTQSKTYDTQKGRWLGLPLNADNEKELYSPLLNLLKEVLSFSSFNLKNRKVVSCHRTSITHHDDGETVLTTSPDFVILGHSGGAFKQQEFPSSPTYAQCVSPIEAKTNKNHDGFRAHIIQAATYARQVRVPFIFTVAYSTYTRQCFIEQHNRLKVYSALVTESTVILLQFDRGGMMYSEKCNYHKSPETFIRIVLGLASDDEQVGFDTSIYWENGKRWLRTLDALGRVVLYHIVGDGPVFFRRTICGRGTHCWVVSDPLTRQEYFIKESWRSEERESEIELLELVKALPGVGQMIAHEEDGRKTIAYIRGLGKEGRELMNRIWCRVTLERYGGSLDEFSDGLQLLEAYRDIVAGEIGLWEVGVVHRDITIDNMRLGVENAAVGWRGILIDLDMAIRISRQKSLVDTNSRTGSRAFQSIHVLRSYTDGKKAKPKGRRGSKKARKMNKPEPNPYPHDFRDDMESLFYALCWVCWRRGEDGELLDLLPDCFLDWDSANAEAAARSKGDFLNSPMPELPPCFHRGSAFKFLLEGLQELFRGIVFEKTRGRQPDLENGTLEATYPNAKSQMKVFLQLVDDAIAKWKSPQDNVQGPVSIVASASDRAMAQNSSGAGPSAQNSNHDLGDETSVPPSDEEDEELGDNVLATRFSGAHKRSRSWSEDSNSDGEDVLLGHSAPVDQRPIPGLFLARDPLSQNDDDNDSPRSKAPKGKRLRTM</sequence>
<gene>
    <name evidence="1" type="ORF">BDN72DRAFT_904372</name>
</gene>
<dbReference type="Proteomes" id="UP000308600">
    <property type="component" value="Unassembled WGS sequence"/>
</dbReference>
<dbReference type="EMBL" id="ML208692">
    <property type="protein sequence ID" value="TFK61122.1"/>
    <property type="molecule type" value="Genomic_DNA"/>
</dbReference>
<keyword evidence="2" id="KW-1185">Reference proteome</keyword>
<reference evidence="1 2" key="1">
    <citation type="journal article" date="2019" name="Nat. Ecol. Evol.">
        <title>Megaphylogeny resolves global patterns of mushroom evolution.</title>
        <authorList>
            <person name="Varga T."/>
            <person name="Krizsan K."/>
            <person name="Foldi C."/>
            <person name="Dima B."/>
            <person name="Sanchez-Garcia M."/>
            <person name="Sanchez-Ramirez S."/>
            <person name="Szollosi G.J."/>
            <person name="Szarkandi J.G."/>
            <person name="Papp V."/>
            <person name="Albert L."/>
            <person name="Andreopoulos W."/>
            <person name="Angelini C."/>
            <person name="Antonin V."/>
            <person name="Barry K.W."/>
            <person name="Bougher N.L."/>
            <person name="Buchanan P."/>
            <person name="Buyck B."/>
            <person name="Bense V."/>
            <person name="Catcheside P."/>
            <person name="Chovatia M."/>
            <person name="Cooper J."/>
            <person name="Damon W."/>
            <person name="Desjardin D."/>
            <person name="Finy P."/>
            <person name="Geml J."/>
            <person name="Haridas S."/>
            <person name="Hughes K."/>
            <person name="Justo A."/>
            <person name="Karasinski D."/>
            <person name="Kautmanova I."/>
            <person name="Kiss B."/>
            <person name="Kocsube S."/>
            <person name="Kotiranta H."/>
            <person name="LaButti K.M."/>
            <person name="Lechner B.E."/>
            <person name="Liimatainen K."/>
            <person name="Lipzen A."/>
            <person name="Lukacs Z."/>
            <person name="Mihaltcheva S."/>
            <person name="Morgado L.N."/>
            <person name="Niskanen T."/>
            <person name="Noordeloos M.E."/>
            <person name="Ohm R.A."/>
            <person name="Ortiz-Santana B."/>
            <person name="Ovrebo C."/>
            <person name="Racz N."/>
            <person name="Riley R."/>
            <person name="Savchenko A."/>
            <person name="Shiryaev A."/>
            <person name="Soop K."/>
            <person name="Spirin V."/>
            <person name="Szebenyi C."/>
            <person name="Tomsovsky M."/>
            <person name="Tulloss R.E."/>
            <person name="Uehling J."/>
            <person name="Grigoriev I.V."/>
            <person name="Vagvolgyi C."/>
            <person name="Papp T."/>
            <person name="Martin F.M."/>
            <person name="Miettinen O."/>
            <person name="Hibbett D.S."/>
            <person name="Nagy L.G."/>
        </authorList>
    </citation>
    <scope>NUCLEOTIDE SEQUENCE [LARGE SCALE GENOMIC DNA]</scope>
    <source>
        <strain evidence="1 2">NL-1719</strain>
    </source>
</reference>
<evidence type="ECO:0000313" key="2">
    <source>
        <dbReference type="Proteomes" id="UP000308600"/>
    </source>
</evidence>
<protein>
    <submittedName>
        <fullName evidence="1">Uncharacterized protein</fullName>
    </submittedName>
</protein>
<name>A0ACD3A6A3_9AGAR</name>
<proteinExistence type="predicted"/>
<evidence type="ECO:0000313" key="1">
    <source>
        <dbReference type="EMBL" id="TFK61122.1"/>
    </source>
</evidence>
<organism evidence="1 2">
    <name type="scientific">Pluteus cervinus</name>
    <dbReference type="NCBI Taxonomy" id="181527"/>
    <lineage>
        <taxon>Eukaryota</taxon>
        <taxon>Fungi</taxon>
        <taxon>Dikarya</taxon>
        <taxon>Basidiomycota</taxon>
        <taxon>Agaricomycotina</taxon>
        <taxon>Agaricomycetes</taxon>
        <taxon>Agaricomycetidae</taxon>
        <taxon>Agaricales</taxon>
        <taxon>Pluteineae</taxon>
        <taxon>Pluteaceae</taxon>
        <taxon>Pluteus</taxon>
    </lineage>
</organism>